<evidence type="ECO:0000256" key="1">
    <source>
        <dbReference type="ARBA" id="ARBA00023015"/>
    </source>
</evidence>
<accession>A0A081FZG0</accession>
<dbReference type="Gene3D" id="3.30.450.40">
    <property type="match status" value="1"/>
</dbReference>
<dbReference type="Proteomes" id="UP000028252">
    <property type="component" value="Unassembled WGS sequence"/>
</dbReference>
<dbReference type="SMART" id="SM00346">
    <property type="entry name" value="HTH_ICLR"/>
    <property type="match status" value="1"/>
</dbReference>
<name>A0A081FZG0_9GAMM</name>
<evidence type="ECO:0000256" key="3">
    <source>
        <dbReference type="ARBA" id="ARBA00023163"/>
    </source>
</evidence>
<dbReference type="InterPro" id="IPR005471">
    <property type="entry name" value="Tscrpt_reg_IclR_N"/>
</dbReference>
<dbReference type="InterPro" id="IPR036390">
    <property type="entry name" value="WH_DNA-bd_sf"/>
</dbReference>
<evidence type="ECO:0000256" key="2">
    <source>
        <dbReference type="ARBA" id="ARBA00023125"/>
    </source>
</evidence>
<keyword evidence="10" id="KW-1185">Reference proteome</keyword>
<dbReference type="InterPro" id="IPR050707">
    <property type="entry name" value="HTH_MetabolicPath_Reg"/>
</dbReference>
<dbReference type="STRING" id="1232683.ADIMK_1886"/>
<keyword evidence="3" id="KW-0804">Transcription</keyword>
<proteinExistence type="predicted"/>
<dbReference type="RefSeq" id="WP_036186871.1">
    <property type="nucleotide sequence ID" value="NZ_JMQN01000023.1"/>
</dbReference>
<reference evidence="9 10" key="1">
    <citation type="submission" date="2014-04" db="EMBL/GenBank/DDBJ databases">
        <title>Marinobacterium kochiensis sp. nov., isolated from sediment sample collected from Kochi backwaters in Kerala, India.</title>
        <authorList>
            <person name="Singh A."/>
            <person name="Pinnaka A.K."/>
        </authorList>
    </citation>
    <scope>NUCLEOTIDE SEQUENCE [LARGE SCALE GENOMIC DNA]</scope>
    <source>
        <strain evidence="9 10">AK27</strain>
    </source>
</reference>
<organism evidence="9 10">
    <name type="scientific">Marinobacterium lacunae</name>
    <dbReference type="NCBI Taxonomy" id="1232683"/>
    <lineage>
        <taxon>Bacteria</taxon>
        <taxon>Pseudomonadati</taxon>
        <taxon>Pseudomonadota</taxon>
        <taxon>Gammaproteobacteria</taxon>
        <taxon>Oceanospirillales</taxon>
        <taxon>Oceanospirillaceae</taxon>
        <taxon>Marinobacterium</taxon>
    </lineage>
</organism>
<keyword evidence="1" id="KW-0805">Transcription regulation</keyword>
<dbReference type="SUPFAM" id="SSF46785">
    <property type="entry name" value="Winged helix' DNA-binding domain"/>
    <property type="match status" value="1"/>
</dbReference>
<dbReference type="EMBL" id="JMQN01000023">
    <property type="protein sequence ID" value="KEA63915.1"/>
    <property type="molecule type" value="Genomic_DNA"/>
</dbReference>
<dbReference type="InterPro" id="IPR014757">
    <property type="entry name" value="Tscrpt_reg_IclR_C"/>
</dbReference>
<feature type="region of interest" description="Disordered" evidence="6">
    <location>
        <begin position="1"/>
        <end position="20"/>
    </location>
</feature>
<dbReference type="OrthoDB" id="31778at2"/>
<dbReference type="SUPFAM" id="SSF55781">
    <property type="entry name" value="GAF domain-like"/>
    <property type="match status" value="1"/>
</dbReference>
<evidence type="ECO:0000259" key="7">
    <source>
        <dbReference type="PROSITE" id="PS51077"/>
    </source>
</evidence>
<dbReference type="AlphaFoldDB" id="A0A081FZG0"/>
<dbReference type="Gene3D" id="1.10.10.10">
    <property type="entry name" value="Winged helix-like DNA-binding domain superfamily/Winged helix DNA-binding domain"/>
    <property type="match status" value="1"/>
</dbReference>
<dbReference type="InterPro" id="IPR029016">
    <property type="entry name" value="GAF-like_dom_sf"/>
</dbReference>
<sequence>MNSPNTQDVIGSSTTQTNSKPSSLERMLSVLDLFTEEATVWSVEGICDAMGYTRSTAYRYTKELADAGLLFQVEQGRYTLGARIIQWDRQLRLSDPLVRAAKLLEPELSASVNVAWLICGLFKDQVICVEQFGGVGRQVSYSRGTPRPLLKGATSKAILAFLPNRQLMQIFVNYSEEIKSANLGSNWDEFKKSLRVIRQKGYAVTKAEVDEGVFGLAAPIFNPDGKVIGSLSSVQPIEDYDDTGIAAEAERIIGLAYRISREYERLVR</sequence>
<feature type="domain" description="HTH iclR-type" evidence="7">
    <location>
        <begin position="21"/>
        <end position="82"/>
    </location>
</feature>
<evidence type="ECO:0000313" key="9">
    <source>
        <dbReference type="EMBL" id="KEA63915.1"/>
    </source>
</evidence>
<dbReference type="PANTHER" id="PTHR30136">
    <property type="entry name" value="HELIX-TURN-HELIX TRANSCRIPTIONAL REGULATOR, ICLR FAMILY"/>
    <property type="match status" value="1"/>
</dbReference>
<dbReference type="GO" id="GO:0003700">
    <property type="term" value="F:DNA-binding transcription factor activity"/>
    <property type="evidence" value="ECO:0007669"/>
    <property type="project" value="TreeGrafter"/>
</dbReference>
<evidence type="ECO:0000256" key="6">
    <source>
        <dbReference type="SAM" id="MobiDB-lite"/>
    </source>
</evidence>
<evidence type="ECO:0000256" key="5">
    <source>
        <dbReference type="ARBA" id="ARBA00042627"/>
    </source>
</evidence>
<gene>
    <name evidence="9" type="ORF">ADIMK_1886</name>
</gene>
<dbReference type="PROSITE" id="PS51077">
    <property type="entry name" value="HTH_ICLR"/>
    <property type="match status" value="1"/>
</dbReference>
<dbReference type="Pfam" id="PF09339">
    <property type="entry name" value="HTH_IclR"/>
    <property type="match status" value="1"/>
</dbReference>
<feature type="domain" description="IclR-ED" evidence="8">
    <location>
        <begin position="83"/>
        <end position="265"/>
    </location>
</feature>
<dbReference type="PROSITE" id="PS51078">
    <property type="entry name" value="ICLR_ED"/>
    <property type="match status" value="1"/>
</dbReference>
<comment type="caution">
    <text evidence="9">The sequence shown here is derived from an EMBL/GenBank/DDBJ whole genome shotgun (WGS) entry which is preliminary data.</text>
</comment>
<dbReference type="GO" id="GO:0045892">
    <property type="term" value="P:negative regulation of DNA-templated transcription"/>
    <property type="evidence" value="ECO:0007669"/>
    <property type="project" value="TreeGrafter"/>
</dbReference>
<evidence type="ECO:0000259" key="8">
    <source>
        <dbReference type="PROSITE" id="PS51078"/>
    </source>
</evidence>
<evidence type="ECO:0000256" key="4">
    <source>
        <dbReference type="ARBA" id="ARBA00040379"/>
    </source>
</evidence>
<dbReference type="InterPro" id="IPR036388">
    <property type="entry name" value="WH-like_DNA-bd_sf"/>
</dbReference>
<evidence type="ECO:0000313" key="10">
    <source>
        <dbReference type="Proteomes" id="UP000028252"/>
    </source>
</evidence>
<dbReference type="PANTHER" id="PTHR30136:SF24">
    <property type="entry name" value="HTH-TYPE TRANSCRIPTIONAL REPRESSOR ALLR"/>
    <property type="match status" value="1"/>
</dbReference>
<dbReference type="PATRIC" id="fig|1232683.4.peg.1855"/>
<protein>
    <recommendedName>
        <fullName evidence="4">HTH-type transcriptional repressor AllR</fullName>
    </recommendedName>
    <alternativeName>
        <fullName evidence="5">Negative regulator of allantoin and glyoxylate utilization operons</fullName>
    </alternativeName>
</protein>
<keyword evidence="2" id="KW-0238">DNA-binding</keyword>
<dbReference type="eggNOG" id="COG1414">
    <property type="taxonomic scope" value="Bacteria"/>
</dbReference>
<dbReference type="GO" id="GO:0003677">
    <property type="term" value="F:DNA binding"/>
    <property type="evidence" value="ECO:0007669"/>
    <property type="project" value="UniProtKB-KW"/>
</dbReference>
<dbReference type="Pfam" id="PF01614">
    <property type="entry name" value="IclR_C"/>
    <property type="match status" value="1"/>
</dbReference>